<protein>
    <submittedName>
        <fullName evidence="1">Uncharacterized protein</fullName>
    </submittedName>
</protein>
<accession>A0AAD6LCN3</accession>
<sequence>MGKEQWLLVQVLPRKRMSLVCPWQRKGGGPRDGMGTNDEREKKRAEMASWQREIRGESLVLRTREEAVCGDLEGGLIGEKRW</sequence>
<reference evidence="1 2" key="1">
    <citation type="journal article" date="2023" name="Mol. Ecol. Resour.">
        <title>Chromosome-level genome assembly of a triploid poplar Populus alba 'Berolinensis'.</title>
        <authorList>
            <person name="Chen S."/>
            <person name="Yu Y."/>
            <person name="Wang X."/>
            <person name="Wang S."/>
            <person name="Zhang T."/>
            <person name="Zhou Y."/>
            <person name="He R."/>
            <person name="Meng N."/>
            <person name="Wang Y."/>
            <person name="Liu W."/>
            <person name="Liu Z."/>
            <person name="Liu J."/>
            <person name="Guo Q."/>
            <person name="Huang H."/>
            <person name="Sederoff R.R."/>
            <person name="Wang G."/>
            <person name="Qu G."/>
            <person name="Chen S."/>
        </authorList>
    </citation>
    <scope>NUCLEOTIDE SEQUENCE [LARGE SCALE GENOMIC DNA]</scope>
    <source>
        <strain evidence="1">SC-2020</strain>
    </source>
</reference>
<comment type="caution">
    <text evidence="1">The sequence shown here is derived from an EMBL/GenBank/DDBJ whole genome shotgun (WGS) entry which is preliminary data.</text>
</comment>
<dbReference type="Proteomes" id="UP001164929">
    <property type="component" value="Chromosome 18"/>
</dbReference>
<organism evidence="1 2">
    <name type="scientific">Populus alba x Populus x berolinensis</name>
    <dbReference type="NCBI Taxonomy" id="444605"/>
    <lineage>
        <taxon>Eukaryota</taxon>
        <taxon>Viridiplantae</taxon>
        <taxon>Streptophyta</taxon>
        <taxon>Embryophyta</taxon>
        <taxon>Tracheophyta</taxon>
        <taxon>Spermatophyta</taxon>
        <taxon>Magnoliopsida</taxon>
        <taxon>eudicotyledons</taxon>
        <taxon>Gunneridae</taxon>
        <taxon>Pentapetalae</taxon>
        <taxon>rosids</taxon>
        <taxon>fabids</taxon>
        <taxon>Malpighiales</taxon>
        <taxon>Salicaceae</taxon>
        <taxon>Saliceae</taxon>
        <taxon>Populus</taxon>
    </lineage>
</organism>
<keyword evidence="2" id="KW-1185">Reference proteome</keyword>
<dbReference type="EMBL" id="JAQIZT010000018">
    <property type="protein sequence ID" value="KAJ6957438.1"/>
    <property type="molecule type" value="Genomic_DNA"/>
</dbReference>
<dbReference type="AlphaFoldDB" id="A0AAD6LCN3"/>
<proteinExistence type="predicted"/>
<name>A0AAD6LCN3_9ROSI</name>
<evidence type="ECO:0000313" key="2">
    <source>
        <dbReference type="Proteomes" id="UP001164929"/>
    </source>
</evidence>
<gene>
    <name evidence="1" type="ORF">NC653_039401</name>
</gene>
<evidence type="ECO:0000313" key="1">
    <source>
        <dbReference type="EMBL" id="KAJ6957438.1"/>
    </source>
</evidence>